<feature type="transmembrane region" description="Helical" evidence="2">
    <location>
        <begin position="334"/>
        <end position="363"/>
    </location>
</feature>
<dbReference type="EMBL" id="CP042239">
    <property type="protein sequence ID" value="QDX26047.1"/>
    <property type="molecule type" value="Genomic_DNA"/>
</dbReference>
<dbReference type="GO" id="GO:1902201">
    <property type="term" value="P:negative regulation of bacterial-type flagellum-dependent cell motility"/>
    <property type="evidence" value="ECO:0007669"/>
    <property type="project" value="TreeGrafter"/>
</dbReference>
<keyword evidence="3" id="KW-0732">Signal</keyword>
<dbReference type="Proteomes" id="UP000318055">
    <property type="component" value="Chromosome"/>
</dbReference>
<feature type="transmembrane region" description="Helical" evidence="2">
    <location>
        <begin position="306"/>
        <end position="327"/>
    </location>
</feature>
<dbReference type="InterPro" id="IPR029787">
    <property type="entry name" value="Nucleotide_cyclase"/>
</dbReference>
<feature type="signal peptide" evidence="3">
    <location>
        <begin position="1"/>
        <end position="25"/>
    </location>
</feature>
<sequence>MMRAVAALIWIAFTLAGAWAPPAYANASGWSAGTTGRPLAVCIRPARPGDDPRAIVRDLAGFDCATPQQQFGPGDFWVVSQPIGERSRSRRPLAARIGSVWQERVTLHVLYADGRMRIATTQNTSRRIQIGAVVEDPLPRLPVAVDRLLWKIEGSANMRGILINPRLATQAESHRANLAMTLLYGAFGGLCIALLVYNLALWASLRHRFQLAYGLMIAALMAYAVTSSGALAWAMPDIDNNIRLRINYLLLSIAAASALWFARTFFETHIFGPRLRRLIRWTIAALLLTGAAVALFAPLTPRLFDAAYSWVFVGTFVTVAAIIVSAWRRRSNFLWLFAIAWAAPILAAGMRVFASLGLIPWSFLLDNSTLLSMAAEALISSVAIAYRIRLLSRERDQAVAAETVARRLADIDPLTGLLNRRAFLGQAIGRHGPQTLLVLDLDHFKQVNETIGHDGGDEVLRIVARTLRALAPPNALIARVGGEEFAVVTDAAHPLDPEGPLDRLRSTRMPFDLPVTASIGTATGPLANEKQWKALYRAADRALFAAKAAGRDRAKAA</sequence>
<dbReference type="PANTHER" id="PTHR45138:SF24">
    <property type="entry name" value="DIGUANYLATE CYCLASE DGCC-RELATED"/>
    <property type="match status" value="1"/>
</dbReference>
<organism evidence="5 6">
    <name type="scientific">Sphingomonas suaedae</name>
    <dbReference type="NCBI Taxonomy" id="2599297"/>
    <lineage>
        <taxon>Bacteria</taxon>
        <taxon>Pseudomonadati</taxon>
        <taxon>Pseudomonadota</taxon>
        <taxon>Alphaproteobacteria</taxon>
        <taxon>Sphingomonadales</taxon>
        <taxon>Sphingomonadaceae</taxon>
        <taxon>Sphingomonas</taxon>
    </lineage>
</organism>
<dbReference type="AlphaFoldDB" id="A0A518RF04"/>
<evidence type="ECO:0000256" key="1">
    <source>
        <dbReference type="ARBA" id="ARBA00012528"/>
    </source>
</evidence>
<dbReference type="GO" id="GO:0005886">
    <property type="term" value="C:plasma membrane"/>
    <property type="evidence" value="ECO:0007669"/>
    <property type="project" value="TreeGrafter"/>
</dbReference>
<dbReference type="InterPro" id="IPR050469">
    <property type="entry name" value="Diguanylate_Cyclase"/>
</dbReference>
<evidence type="ECO:0000259" key="4">
    <source>
        <dbReference type="PROSITE" id="PS50887"/>
    </source>
</evidence>
<dbReference type="GO" id="GO:0043709">
    <property type="term" value="P:cell adhesion involved in single-species biofilm formation"/>
    <property type="evidence" value="ECO:0007669"/>
    <property type="project" value="TreeGrafter"/>
</dbReference>
<accession>A0A518RF04</accession>
<gene>
    <name evidence="5" type="ORF">FPZ54_08430</name>
</gene>
<keyword evidence="2" id="KW-1133">Transmembrane helix</keyword>
<dbReference type="InterPro" id="IPR000160">
    <property type="entry name" value="GGDEF_dom"/>
</dbReference>
<feature type="transmembrane region" description="Helical" evidence="2">
    <location>
        <begin position="369"/>
        <end position="388"/>
    </location>
</feature>
<dbReference type="Pfam" id="PF00990">
    <property type="entry name" value="GGDEF"/>
    <property type="match status" value="1"/>
</dbReference>
<evidence type="ECO:0000313" key="6">
    <source>
        <dbReference type="Proteomes" id="UP000318055"/>
    </source>
</evidence>
<dbReference type="OrthoDB" id="9759607at2"/>
<feature type="domain" description="GGDEF" evidence="4">
    <location>
        <begin position="432"/>
        <end position="557"/>
    </location>
</feature>
<dbReference type="KEGG" id="ssua:FPZ54_08430"/>
<dbReference type="RefSeq" id="WP_145846387.1">
    <property type="nucleotide sequence ID" value="NZ_CP042239.1"/>
</dbReference>
<feature type="transmembrane region" description="Helical" evidence="2">
    <location>
        <begin position="211"/>
        <end position="234"/>
    </location>
</feature>
<feature type="transmembrane region" description="Helical" evidence="2">
    <location>
        <begin position="278"/>
        <end position="300"/>
    </location>
</feature>
<dbReference type="InterPro" id="IPR043128">
    <property type="entry name" value="Rev_trsase/Diguanyl_cyclase"/>
</dbReference>
<dbReference type="PROSITE" id="PS50887">
    <property type="entry name" value="GGDEF"/>
    <property type="match status" value="1"/>
</dbReference>
<name>A0A518RF04_9SPHN</name>
<dbReference type="InterPro" id="IPR011623">
    <property type="entry name" value="7TMR_DISM_rcpt_extracell_dom1"/>
</dbReference>
<evidence type="ECO:0000256" key="3">
    <source>
        <dbReference type="SAM" id="SignalP"/>
    </source>
</evidence>
<dbReference type="PANTHER" id="PTHR45138">
    <property type="entry name" value="REGULATORY COMPONENTS OF SENSORY TRANSDUCTION SYSTEM"/>
    <property type="match status" value="1"/>
</dbReference>
<protein>
    <recommendedName>
        <fullName evidence="1">diguanylate cyclase</fullName>
        <ecNumber evidence="1">2.7.7.65</ecNumber>
    </recommendedName>
</protein>
<feature type="transmembrane region" description="Helical" evidence="2">
    <location>
        <begin position="178"/>
        <end position="199"/>
    </location>
</feature>
<keyword evidence="6" id="KW-1185">Reference proteome</keyword>
<evidence type="ECO:0000313" key="5">
    <source>
        <dbReference type="EMBL" id="QDX26047.1"/>
    </source>
</evidence>
<keyword evidence="2" id="KW-0812">Transmembrane</keyword>
<dbReference type="Gene3D" id="3.30.70.270">
    <property type="match status" value="1"/>
</dbReference>
<feature type="transmembrane region" description="Helical" evidence="2">
    <location>
        <begin position="246"/>
        <end position="266"/>
    </location>
</feature>
<evidence type="ECO:0000256" key="2">
    <source>
        <dbReference type="SAM" id="Phobius"/>
    </source>
</evidence>
<dbReference type="EC" id="2.7.7.65" evidence="1"/>
<reference evidence="5 6" key="1">
    <citation type="submission" date="2019-07" db="EMBL/GenBank/DDBJ databases">
        <title>Sphingomonas alkalisoli sp. nov., isolated from rhizosphere soil of Suaedae salsa.</title>
        <authorList>
            <person name="Zhang H."/>
            <person name="Xu L."/>
            <person name="Zhang J.-X."/>
            <person name="Sun J.-Q."/>
        </authorList>
    </citation>
    <scope>NUCLEOTIDE SEQUENCE [LARGE SCALE GENOMIC DNA]</scope>
    <source>
        <strain evidence="5 6">XS-10</strain>
    </source>
</reference>
<dbReference type="CDD" id="cd01949">
    <property type="entry name" value="GGDEF"/>
    <property type="match status" value="1"/>
</dbReference>
<keyword evidence="2" id="KW-0472">Membrane</keyword>
<dbReference type="SUPFAM" id="SSF55073">
    <property type="entry name" value="Nucleotide cyclase"/>
    <property type="match status" value="1"/>
</dbReference>
<dbReference type="GO" id="GO:0052621">
    <property type="term" value="F:diguanylate cyclase activity"/>
    <property type="evidence" value="ECO:0007669"/>
    <property type="project" value="UniProtKB-EC"/>
</dbReference>
<feature type="chain" id="PRO_5021918249" description="diguanylate cyclase" evidence="3">
    <location>
        <begin position="26"/>
        <end position="557"/>
    </location>
</feature>
<dbReference type="NCBIfam" id="TIGR00254">
    <property type="entry name" value="GGDEF"/>
    <property type="match status" value="1"/>
</dbReference>
<proteinExistence type="predicted"/>
<dbReference type="Pfam" id="PF07695">
    <property type="entry name" value="7TMR-DISM_7TM"/>
    <property type="match status" value="1"/>
</dbReference>
<dbReference type="SMART" id="SM00267">
    <property type="entry name" value="GGDEF"/>
    <property type="match status" value="1"/>
</dbReference>